<feature type="domain" description="ABM" evidence="1">
    <location>
        <begin position="2"/>
        <end position="90"/>
    </location>
</feature>
<dbReference type="InterPro" id="IPR007138">
    <property type="entry name" value="ABM_dom"/>
</dbReference>
<dbReference type="Gene3D" id="3.30.70.100">
    <property type="match status" value="1"/>
</dbReference>
<dbReference type="PANTHER" id="PTHR33336:SF15">
    <property type="entry name" value="ABM DOMAIN-CONTAINING PROTEIN"/>
    <property type="match status" value="1"/>
</dbReference>
<dbReference type="InterPro" id="IPR050744">
    <property type="entry name" value="AI-2_Isomerase_LsrG"/>
</dbReference>
<sequence length="101" mass="11157">MIYVVATLTVKPETRAEFIAGASACIKETRKEPGNIAYDLHESVTDPAKMVFVEQWENAEALVPHRTAEHMKAFGRIAVKCMAAPTKIEIITPANVDIRGF</sequence>
<dbReference type="PROSITE" id="PS51725">
    <property type="entry name" value="ABM"/>
    <property type="match status" value="1"/>
</dbReference>
<name>A0A1J5NWA2_9ZZZZ</name>
<dbReference type="Pfam" id="PF03992">
    <property type="entry name" value="ABM"/>
    <property type="match status" value="1"/>
</dbReference>
<evidence type="ECO:0000259" key="1">
    <source>
        <dbReference type="PROSITE" id="PS51725"/>
    </source>
</evidence>
<dbReference type="EC" id="1.-.-.-" evidence="2"/>
<dbReference type="InterPro" id="IPR011008">
    <property type="entry name" value="Dimeric_a/b-barrel"/>
</dbReference>
<accession>A0A1J5NWA2</accession>
<dbReference type="EMBL" id="MLJW01008961">
    <property type="protein sequence ID" value="OIQ63497.1"/>
    <property type="molecule type" value="Genomic_DNA"/>
</dbReference>
<dbReference type="PANTHER" id="PTHR33336">
    <property type="entry name" value="QUINOL MONOOXYGENASE YGIN-RELATED"/>
    <property type="match status" value="1"/>
</dbReference>
<gene>
    <name evidence="2" type="primary">ycnE</name>
    <name evidence="2" type="ORF">GALL_549620</name>
</gene>
<dbReference type="GO" id="GO:0004497">
    <property type="term" value="F:monooxygenase activity"/>
    <property type="evidence" value="ECO:0007669"/>
    <property type="project" value="UniProtKB-KW"/>
</dbReference>
<dbReference type="SUPFAM" id="SSF54909">
    <property type="entry name" value="Dimeric alpha+beta barrel"/>
    <property type="match status" value="1"/>
</dbReference>
<reference evidence="2" key="1">
    <citation type="submission" date="2016-10" db="EMBL/GenBank/DDBJ databases">
        <title>Sequence of Gallionella enrichment culture.</title>
        <authorList>
            <person name="Poehlein A."/>
            <person name="Muehling M."/>
            <person name="Daniel R."/>
        </authorList>
    </citation>
    <scope>NUCLEOTIDE SEQUENCE</scope>
</reference>
<evidence type="ECO:0000313" key="2">
    <source>
        <dbReference type="EMBL" id="OIQ63497.1"/>
    </source>
</evidence>
<keyword evidence="2" id="KW-0503">Monooxygenase</keyword>
<organism evidence="2">
    <name type="scientific">mine drainage metagenome</name>
    <dbReference type="NCBI Taxonomy" id="410659"/>
    <lineage>
        <taxon>unclassified sequences</taxon>
        <taxon>metagenomes</taxon>
        <taxon>ecological metagenomes</taxon>
    </lineage>
</organism>
<protein>
    <submittedName>
        <fullName evidence="2">Putative monooxygenase YcnE</fullName>
        <ecNumber evidence="2">1.-.-.-</ecNumber>
    </submittedName>
</protein>
<proteinExistence type="predicted"/>
<dbReference type="AlphaFoldDB" id="A0A1J5NWA2"/>
<keyword evidence="2" id="KW-0560">Oxidoreductase</keyword>
<comment type="caution">
    <text evidence="2">The sequence shown here is derived from an EMBL/GenBank/DDBJ whole genome shotgun (WGS) entry which is preliminary data.</text>
</comment>